<name>A0ABS2SER7_9PSEU</name>
<keyword evidence="3" id="KW-1185">Reference proteome</keyword>
<sequence>MHPGEPVIDAPLVRRLLGECFPAWADLPLRRVSSTGTDNALFRLGEDRVVRLPRVGWAAPGIEHERAWLPVLAPHLPVPVPEPLGLGRPAAGYPWPWAVHRWLDGANPTTAPPGLGRDLAGFVAALRRVDPSGAPAASRGRPLAARDEATREAIGALGDRIDAPAVTAAWEAALSAPRWRGAAVWTHADLSPGNVLLRDGKLGAVIDFSTAGVGDPAADLPVAWNLLTPPERADFRAALGDDEATWRRGRGLALSIALIQLPYYRDTNPALAANSRHVIEQVLANP</sequence>
<comment type="caution">
    <text evidence="2">The sequence shown here is derived from an EMBL/GenBank/DDBJ whole genome shotgun (WGS) entry which is preliminary data.</text>
</comment>
<dbReference type="Gene3D" id="3.30.200.20">
    <property type="entry name" value="Phosphorylase Kinase, domain 1"/>
    <property type="match status" value="1"/>
</dbReference>
<dbReference type="PANTHER" id="PTHR21310">
    <property type="entry name" value="AMINOGLYCOSIDE PHOSPHOTRANSFERASE-RELATED-RELATED"/>
    <property type="match status" value="1"/>
</dbReference>
<dbReference type="Pfam" id="PF01636">
    <property type="entry name" value="APH"/>
    <property type="match status" value="1"/>
</dbReference>
<reference evidence="2 3" key="1">
    <citation type="submission" date="2021-01" db="EMBL/GenBank/DDBJ databases">
        <title>Sequencing the genomes of 1000 actinobacteria strains.</title>
        <authorList>
            <person name="Klenk H.-P."/>
        </authorList>
    </citation>
    <scope>NUCLEOTIDE SEQUENCE [LARGE SCALE GENOMIC DNA]</scope>
    <source>
        <strain evidence="2 3">DSM 44581</strain>
    </source>
</reference>
<gene>
    <name evidence="2" type="ORF">JOE68_004416</name>
</gene>
<dbReference type="PANTHER" id="PTHR21310:SF42">
    <property type="entry name" value="BIFUNCTIONAL AAC_APH"/>
    <property type="match status" value="1"/>
</dbReference>
<keyword evidence="2" id="KW-0418">Kinase</keyword>
<organism evidence="2 3">
    <name type="scientific">Saccharothrix algeriensis</name>
    <dbReference type="NCBI Taxonomy" id="173560"/>
    <lineage>
        <taxon>Bacteria</taxon>
        <taxon>Bacillati</taxon>
        <taxon>Actinomycetota</taxon>
        <taxon>Actinomycetes</taxon>
        <taxon>Pseudonocardiales</taxon>
        <taxon>Pseudonocardiaceae</taxon>
        <taxon>Saccharothrix</taxon>
    </lineage>
</organism>
<proteinExistence type="predicted"/>
<dbReference type="Proteomes" id="UP001195724">
    <property type="component" value="Unassembled WGS sequence"/>
</dbReference>
<accession>A0ABS2SER7</accession>
<dbReference type="InterPro" id="IPR051678">
    <property type="entry name" value="AGP_Transferase"/>
</dbReference>
<dbReference type="InterPro" id="IPR002575">
    <property type="entry name" value="Aminoglycoside_PTrfase"/>
</dbReference>
<dbReference type="CDD" id="cd05155">
    <property type="entry name" value="APH_ChoK_like_1"/>
    <property type="match status" value="1"/>
</dbReference>
<feature type="domain" description="Aminoglycoside phosphotransferase" evidence="1">
    <location>
        <begin position="35"/>
        <end position="252"/>
    </location>
</feature>
<evidence type="ECO:0000313" key="3">
    <source>
        <dbReference type="Proteomes" id="UP001195724"/>
    </source>
</evidence>
<evidence type="ECO:0000313" key="2">
    <source>
        <dbReference type="EMBL" id="MBM7813551.1"/>
    </source>
</evidence>
<dbReference type="SUPFAM" id="SSF56112">
    <property type="entry name" value="Protein kinase-like (PK-like)"/>
    <property type="match status" value="1"/>
</dbReference>
<protein>
    <submittedName>
        <fullName evidence="2">Aminoglycoside phosphotransferase (APT) family kinase protein</fullName>
    </submittedName>
</protein>
<evidence type="ECO:0000259" key="1">
    <source>
        <dbReference type="Pfam" id="PF01636"/>
    </source>
</evidence>
<keyword evidence="2" id="KW-0808">Transferase</keyword>
<dbReference type="RefSeq" id="WP_204844172.1">
    <property type="nucleotide sequence ID" value="NZ_JAFBCL010000001.1"/>
</dbReference>
<dbReference type="GO" id="GO:0016301">
    <property type="term" value="F:kinase activity"/>
    <property type="evidence" value="ECO:0007669"/>
    <property type="project" value="UniProtKB-KW"/>
</dbReference>
<dbReference type="InterPro" id="IPR011009">
    <property type="entry name" value="Kinase-like_dom_sf"/>
</dbReference>
<dbReference type="Gene3D" id="3.90.1200.10">
    <property type="match status" value="1"/>
</dbReference>
<dbReference type="EMBL" id="JAFBCL010000001">
    <property type="protein sequence ID" value="MBM7813551.1"/>
    <property type="molecule type" value="Genomic_DNA"/>
</dbReference>